<protein>
    <submittedName>
        <fullName evidence="2">High-affinity nitrate transporter 3.1</fullName>
    </submittedName>
</protein>
<dbReference type="GO" id="GO:0005886">
    <property type="term" value="C:plasma membrane"/>
    <property type="evidence" value="ECO:0007669"/>
    <property type="project" value="TreeGrafter"/>
</dbReference>
<feature type="transmembrane region" description="Helical" evidence="1">
    <location>
        <begin position="262"/>
        <end position="281"/>
    </location>
</feature>
<reference evidence="2" key="1">
    <citation type="submission" date="2015-07" db="EMBL/GenBank/DDBJ databases">
        <title>Transcriptome Assembly of Anthurium amnicola.</title>
        <authorList>
            <person name="Suzuki J."/>
        </authorList>
    </citation>
    <scope>NUCLEOTIDE SEQUENCE</scope>
</reference>
<keyword evidence="1" id="KW-0812">Transmembrane</keyword>
<evidence type="ECO:0000256" key="1">
    <source>
        <dbReference type="SAM" id="Phobius"/>
    </source>
</evidence>
<evidence type="ECO:0000313" key="2">
    <source>
        <dbReference type="EMBL" id="JAT57241.1"/>
    </source>
</evidence>
<keyword evidence="1" id="KW-0472">Membrane</keyword>
<dbReference type="EMBL" id="GDJX01010695">
    <property type="protein sequence ID" value="JAT57241.1"/>
    <property type="molecule type" value="Transcribed_RNA"/>
</dbReference>
<name>A0A1D1YRI1_9ARAE</name>
<dbReference type="GO" id="GO:0010167">
    <property type="term" value="P:response to nitrate"/>
    <property type="evidence" value="ECO:0007669"/>
    <property type="project" value="InterPro"/>
</dbReference>
<sequence length="288" mass="31730">REGNQKTTKILLYISIIRRSPFYFLPSSPSPGSPSTPYINFGSTSSDCHPTSQPTNSPIKIREGFSEQSSKVPLYRFVPWVNLRERERAMEIIFSLLLVCSLAVRPALAGVSFSSLPRTLIVSASPKQGQVLRAGVDTITVSWALNQSLPAGTTDAGYEKVKVRLCYAKVSQTDRAWRKTNDDLSKDKTCQFGVTVQPYSRSPADFKYVVERDVPTATYFVRAYVLDAGGKQVAYGQTTDAGKTQNLFQIQGISGRHASLDIAAACFSAFSVLSLLVFFVADKRGFKK</sequence>
<keyword evidence="1" id="KW-1133">Transmembrane helix</keyword>
<organism evidence="2">
    <name type="scientific">Anthurium amnicola</name>
    <dbReference type="NCBI Taxonomy" id="1678845"/>
    <lineage>
        <taxon>Eukaryota</taxon>
        <taxon>Viridiplantae</taxon>
        <taxon>Streptophyta</taxon>
        <taxon>Embryophyta</taxon>
        <taxon>Tracheophyta</taxon>
        <taxon>Spermatophyta</taxon>
        <taxon>Magnoliopsida</taxon>
        <taxon>Liliopsida</taxon>
        <taxon>Araceae</taxon>
        <taxon>Pothoideae</taxon>
        <taxon>Potheae</taxon>
        <taxon>Anthurium</taxon>
    </lineage>
</organism>
<dbReference type="GO" id="GO:0015112">
    <property type="term" value="F:nitrate transmembrane transporter activity"/>
    <property type="evidence" value="ECO:0007669"/>
    <property type="project" value="TreeGrafter"/>
</dbReference>
<proteinExistence type="predicted"/>
<dbReference type="PANTHER" id="PTHR34806:SF1">
    <property type="entry name" value="HIGH-AFFINITY NITRATE TRANSPORTER 3.1"/>
    <property type="match status" value="1"/>
</dbReference>
<dbReference type="AlphaFoldDB" id="A0A1D1YRI1"/>
<dbReference type="PANTHER" id="PTHR34806">
    <property type="entry name" value="HIGH-AFFINITY NITRATE TRANSPORTER 3.2"/>
    <property type="match status" value="1"/>
</dbReference>
<feature type="non-terminal residue" evidence="2">
    <location>
        <position position="1"/>
    </location>
</feature>
<accession>A0A1D1YRI1</accession>
<dbReference type="Pfam" id="PF16974">
    <property type="entry name" value="NAR2"/>
    <property type="match status" value="1"/>
</dbReference>
<feature type="transmembrane region" description="Helical" evidence="1">
    <location>
        <begin position="92"/>
        <end position="113"/>
    </location>
</feature>
<dbReference type="InterPro" id="IPR016605">
    <property type="entry name" value="Transptr_NO3_Nar2"/>
</dbReference>
<gene>
    <name evidence="2" type="primary">NRT3.1</name>
    <name evidence="2" type="ORF">g.55565</name>
</gene>